<dbReference type="Proteomes" id="UP000887578">
    <property type="component" value="Unplaced"/>
</dbReference>
<dbReference type="AlphaFoldDB" id="A0A914PXE2"/>
<dbReference type="InterPro" id="IPR052709">
    <property type="entry name" value="Transposase-MT_Hybrid"/>
</dbReference>
<dbReference type="InterPro" id="IPR001888">
    <property type="entry name" value="Transposase_1"/>
</dbReference>
<dbReference type="GO" id="GO:0035861">
    <property type="term" value="C:site of double-strand break"/>
    <property type="evidence" value="ECO:0007669"/>
    <property type="project" value="TreeGrafter"/>
</dbReference>
<feature type="region of interest" description="Disordered" evidence="1">
    <location>
        <begin position="163"/>
        <end position="184"/>
    </location>
</feature>
<dbReference type="GO" id="GO:0006303">
    <property type="term" value="P:double-strand break repair via nonhomologous end joining"/>
    <property type="evidence" value="ECO:0007669"/>
    <property type="project" value="TreeGrafter"/>
</dbReference>
<accession>A0A914PXE2</accession>
<dbReference type="GO" id="GO:0044547">
    <property type="term" value="F:DNA topoisomerase binding"/>
    <property type="evidence" value="ECO:0007669"/>
    <property type="project" value="TreeGrafter"/>
</dbReference>
<evidence type="ECO:0000256" key="1">
    <source>
        <dbReference type="SAM" id="MobiDB-lite"/>
    </source>
</evidence>
<dbReference type="GO" id="GO:0000793">
    <property type="term" value="C:condensed chromosome"/>
    <property type="evidence" value="ECO:0007669"/>
    <property type="project" value="TreeGrafter"/>
</dbReference>
<organism evidence="3 4">
    <name type="scientific">Panagrolaimus davidi</name>
    <dbReference type="NCBI Taxonomy" id="227884"/>
    <lineage>
        <taxon>Eukaryota</taxon>
        <taxon>Metazoa</taxon>
        <taxon>Ecdysozoa</taxon>
        <taxon>Nematoda</taxon>
        <taxon>Chromadorea</taxon>
        <taxon>Rhabditida</taxon>
        <taxon>Tylenchina</taxon>
        <taxon>Panagrolaimomorpha</taxon>
        <taxon>Panagrolaimoidea</taxon>
        <taxon>Panagrolaimidae</taxon>
        <taxon>Panagrolaimus</taxon>
    </lineage>
</organism>
<dbReference type="InterPro" id="IPR036397">
    <property type="entry name" value="RNaseH_sf"/>
</dbReference>
<keyword evidence="3" id="KW-1185">Reference proteome</keyword>
<dbReference type="GO" id="GO:0003690">
    <property type="term" value="F:double-stranded DNA binding"/>
    <property type="evidence" value="ECO:0007669"/>
    <property type="project" value="TreeGrafter"/>
</dbReference>
<dbReference type="WBParaSite" id="PDA_v2.g21064.t1">
    <property type="protein sequence ID" value="PDA_v2.g21064.t1"/>
    <property type="gene ID" value="PDA_v2.g21064"/>
</dbReference>
<dbReference type="PANTHER" id="PTHR46060:SF2">
    <property type="entry name" value="HISTONE-LYSINE N-METHYLTRANSFERASE SETMAR"/>
    <property type="match status" value="1"/>
</dbReference>
<dbReference type="InterPro" id="IPR041426">
    <property type="entry name" value="Mos1_HTH"/>
</dbReference>
<dbReference type="GO" id="GO:0042800">
    <property type="term" value="F:histone H3K4 methyltransferase activity"/>
    <property type="evidence" value="ECO:0007669"/>
    <property type="project" value="TreeGrafter"/>
</dbReference>
<dbReference type="GO" id="GO:0046975">
    <property type="term" value="F:histone H3K36 methyltransferase activity"/>
    <property type="evidence" value="ECO:0007669"/>
    <property type="project" value="TreeGrafter"/>
</dbReference>
<evidence type="ECO:0000259" key="2">
    <source>
        <dbReference type="Pfam" id="PF17906"/>
    </source>
</evidence>
<dbReference type="GO" id="GO:0000729">
    <property type="term" value="P:DNA double-strand break processing"/>
    <property type="evidence" value="ECO:0007669"/>
    <property type="project" value="TreeGrafter"/>
</dbReference>
<sequence>MSTVKCCDKSYKLLLPGDECDENFKNVNLTNGKICYYNLPSDKIHQRVRYKCYDSFYENDNSYSNQNFNTYRDIELVKLKNDLDNDEKNCRKWSNESRNLKHASSTLSLHIASYESGEISKNLNMEIVERPSTDYFEFPRGRTPKSTKPEVMQFKASQKLLNPNSLNKSKGTINKTVSLDPNAPSTKSHFRHAMLLMFHQNAEITGKQMAKQICEIYGKGAISERTCRRWINCFKNGEKDVTDLEDKKRVGHPVVFDNNALREAIDDDPNATVRMLADRLGHGIATVNRHLREIGMVYKMGKWVPHKLTVFNMINRMQIAASLLNRHREGDLPLDQIVTGDEKWCLYENVVRKGQWVLEGSSAAPIPKRDLHPKKRMLSLFWDTEGA</sequence>
<reference evidence="4" key="1">
    <citation type="submission" date="2022-11" db="UniProtKB">
        <authorList>
            <consortium name="WormBaseParasite"/>
        </authorList>
    </citation>
    <scope>IDENTIFICATION</scope>
</reference>
<dbReference type="PANTHER" id="PTHR46060">
    <property type="entry name" value="MARINER MOS1 TRANSPOSASE-LIKE PROTEIN"/>
    <property type="match status" value="1"/>
</dbReference>
<dbReference type="GO" id="GO:0015074">
    <property type="term" value="P:DNA integration"/>
    <property type="evidence" value="ECO:0007669"/>
    <property type="project" value="TreeGrafter"/>
</dbReference>
<dbReference type="Pfam" id="PF01359">
    <property type="entry name" value="Transposase_1"/>
    <property type="match status" value="1"/>
</dbReference>
<dbReference type="GO" id="GO:0005634">
    <property type="term" value="C:nucleus"/>
    <property type="evidence" value="ECO:0007669"/>
    <property type="project" value="TreeGrafter"/>
</dbReference>
<dbReference type="GO" id="GO:0003697">
    <property type="term" value="F:single-stranded DNA binding"/>
    <property type="evidence" value="ECO:0007669"/>
    <property type="project" value="TreeGrafter"/>
</dbReference>
<evidence type="ECO:0000313" key="4">
    <source>
        <dbReference type="WBParaSite" id="PDA_v2.g21064.t1"/>
    </source>
</evidence>
<protein>
    <submittedName>
        <fullName evidence="4">Mos1 transposase HTH domain-containing protein</fullName>
    </submittedName>
</protein>
<dbReference type="GO" id="GO:0044774">
    <property type="term" value="P:mitotic DNA integrity checkpoint signaling"/>
    <property type="evidence" value="ECO:0007669"/>
    <property type="project" value="TreeGrafter"/>
</dbReference>
<feature type="domain" description="Mos1 transposase HTH" evidence="2">
    <location>
        <begin position="187"/>
        <end position="238"/>
    </location>
</feature>
<dbReference type="GO" id="GO:0000014">
    <property type="term" value="F:single-stranded DNA endodeoxyribonuclease activity"/>
    <property type="evidence" value="ECO:0007669"/>
    <property type="project" value="TreeGrafter"/>
</dbReference>
<evidence type="ECO:0000313" key="3">
    <source>
        <dbReference type="Proteomes" id="UP000887578"/>
    </source>
</evidence>
<proteinExistence type="predicted"/>
<dbReference type="Gene3D" id="3.30.420.10">
    <property type="entry name" value="Ribonuclease H-like superfamily/Ribonuclease H"/>
    <property type="match status" value="1"/>
</dbReference>
<dbReference type="Gene3D" id="1.10.10.1450">
    <property type="match status" value="1"/>
</dbReference>
<dbReference type="Pfam" id="PF17906">
    <property type="entry name" value="HTH_48"/>
    <property type="match status" value="1"/>
</dbReference>
<dbReference type="GO" id="GO:0031297">
    <property type="term" value="P:replication fork processing"/>
    <property type="evidence" value="ECO:0007669"/>
    <property type="project" value="TreeGrafter"/>
</dbReference>
<name>A0A914PXE2_9BILA</name>